<sequence>MSEMNSNTAKLQKLLISNIESVNLNNDKDLNHYLNDNKVIKNIVRQYWKEYIYITPYNLASSRFEDLILRSYLLQNANFTNKNKVYIDVKKYLADEKIKVFYLNNFISIEKQLPVKYISRKHGNRLYQNALNLSKSLLKKSPLKYQRNDFVALLNAQKFPVFIIVNGAHEMIIGEPEHTIKTQKTFLDSVQYTTGIQGGYQLPLREGYIFINPLDALEYYYYLQSQYPYSFNEMKVKIFVGTLKDFYKQSRVHIDNIQLRLLPDLKEVGKLVTAYQYNSNIHFNSKQVYGKNYFQGQPIYLIDPIMCIYIDKLTGKVSKRYFPNLLALDKKEYYNIFTTYKDALSVWKQYRKKFHQYILPRQPKLTIYNLESFLKEYQASISTIEKPDKLFSLVPSYEVYQYIKSIQQPKNSRLLKDISFSAQLLVLIKMWTNRILWGMVKWYPPEQ</sequence>
<organism evidence="1">
    <name type="scientific">Hildenbrandia rubra</name>
    <dbReference type="NCBI Taxonomy" id="31481"/>
    <lineage>
        <taxon>Eukaryota</taxon>
        <taxon>Rhodophyta</taxon>
        <taxon>Florideophyceae</taxon>
        <taxon>Hildenbrandiophycidae</taxon>
        <taxon>Hildenbrandiales</taxon>
        <taxon>Hildenbrandiaceae</taxon>
        <taxon>Hildenbrandia</taxon>
    </lineage>
</organism>
<protein>
    <submittedName>
        <fullName evidence="1">Uncharacterized protein</fullName>
    </submittedName>
</protein>
<evidence type="ECO:0000313" key="1">
    <source>
        <dbReference type="EMBL" id="AOM67338.1"/>
    </source>
</evidence>
<reference evidence="1" key="1">
    <citation type="journal article" date="2016" name="BMC Biol.">
        <title>Parallel evolution of highly conserved plastid genome architecture in red seaweeds and seed plants.</title>
        <authorList>
            <person name="Lee J."/>
            <person name="Cho C.H."/>
            <person name="Park S.I."/>
            <person name="Choi J.W."/>
            <person name="Song H.S."/>
            <person name="West J.A."/>
            <person name="Bhattacharya D."/>
            <person name="Yoon H.S."/>
        </authorList>
    </citation>
    <scope>NUCLEOTIDE SEQUENCE</scope>
</reference>
<dbReference type="GeneID" id="29070002"/>
<dbReference type="RefSeq" id="YP_009294096.1">
    <property type="nucleotide sequence ID" value="NC_031146.1"/>
</dbReference>
<gene>
    <name evidence="1" type="primary">ycf80</name>
    <name evidence="1" type="ORF">Hrub_094</name>
</gene>
<geneLocation type="plastid" evidence="1"/>
<keyword evidence="1" id="KW-0934">Plastid</keyword>
<accession>A0A1C9CG15</accession>
<name>A0A1C9CG15_9FLOR</name>
<dbReference type="AlphaFoldDB" id="A0A1C9CG15"/>
<proteinExistence type="predicted"/>
<dbReference type="EMBL" id="KX284724">
    <property type="protein sequence ID" value="AOM67338.1"/>
    <property type="molecule type" value="Genomic_DNA"/>
</dbReference>